<keyword evidence="8" id="KW-1185">Reference proteome</keyword>
<dbReference type="RefSeq" id="WP_186953199.1">
    <property type="nucleotide sequence ID" value="NZ_JACOFX010000003.1"/>
</dbReference>
<dbReference type="Gene3D" id="3.40.50.2300">
    <property type="match status" value="1"/>
</dbReference>
<dbReference type="SUPFAM" id="SSF52172">
    <property type="entry name" value="CheY-like"/>
    <property type="match status" value="1"/>
</dbReference>
<dbReference type="InterPro" id="IPR011006">
    <property type="entry name" value="CheY-like_superfamily"/>
</dbReference>
<dbReference type="PANTHER" id="PTHR45138:SF9">
    <property type="entry name" value="DIGUANYLATE CYCLASE DGCM-RELATED"/>
    <property type="match status" value="1"/>
</dbReference>
<dbReference type="NCBIfam" id="TIGR00254">
    <property type="entry name" value="GGDEF"/>
    <property type="match status" value="1"/>
</dbReference>
<feature type="domain" description="PAS" evidence="5">
    <location>
        <begin position="143"/>
        <end position="213"/>
    </location>
</feature>
<evidence type="ECO:0000256" key="3">
    <source>
        <dbReference type="PROSITE-ProRule" id="PRU00169"/>
    </source>
</evidence>
<dbReference type="EC" id="2.7.7.65" evidence="1"/>
<sequence length="446" mass="49605">MFRLGSNPARNREMALLIVDDMPDNIGVLRGMLLPYGHQLFVATSGQGALNIAAQVPLDLILLDVMMPGMDGFETCRMLKANPQTRETPIIFITAKTDTQDIVEGFNLGAADYINKPVRMEEAQARIQTQLQIRSYILEQREQAERMRAIVNNMAEGLLIIEADGRIQSSNPAADYLFGYAPDQLQGHSIFDLLDTAASQEYHHYFSRIASDGSGMQIPQHGSREVQIKHHSGAMLNVDLSIMPMFVRQPLFVGLLHDITRHKLSEHALRREASMDALTNVANRRHFDASLENIWQYAVENEQELSLILLDVDHFKHYNDTLGHQAGDRCLQQVAQVLRTIASPPATLIARYGGEEFVILLPNTGQQDAHDLACQVQSAMEARQLAHPASTCSAWVTVSIGVCSLRPNAAISSELLFLNADQAMYQAKESGRNRVCTEFGQAEKSV</sequence>
<feature type="domain" description="Response regulatory" evidence="4">
    <location>
        <begin position="15"/>
        <end position="131"/>
    </location>
</feature>
<accession>A0ABR6Z7U0</accession>
<evidence type="ECO:0000259" key="4">
    <source>
        <dbReference type="PROSITE" id="PS50110"/>
    </source>
</evidence>
<dbReference type="Pfam" id="PF24820">
    <property type="entry name" value="Diguanyl_cycl_sensor"/>
    <property type="match status" value="1"/>
</dbReference>
<feature type="modified residue" description="4-aspartylphosphate" evidence="3">
    <location>
        <position position="64"/>
    </location>
</feature>
<dbReference type="InterPro" id="IPR001789">
    <property type="entry name" value="Sig_transdc_resp-reg_receiver"/>
</dbReference>
<dbReference type="InterPro" id="IPR059127">
    <property type="entry name" value="Diguanyl_cycl_sensor_dom"/>
</dbReference>
<dbReference type="EMBL" id="JACOFX010000003">
    <property type="protein sequence ID" value="MBC3907644.1"/>
    <property type="molecule type" value="Genomic_DNA"/>
</dbReference>
<dbReference type="InterPro" id="IPR000014">
    <property type="entry name" value="PAS"/>
</dbReference>
<dbReference type="InterPro" id="IPR050469">
    <property type="entry name" value="Diguanylate_Cyclase"/>
</dbReference>
<dbReference type="PANTHER" id="PTHR45138">
    <property type="entry name" value="REGULATORY COMPONENTS OF SENSORY TRANSDUCTION SYSTEM"/>
    <property type="match status" value="1"/>
</dbReference>
<dbReference type="PROSITE" id="PS50110">
    <property type="entry name" value="RESPONSE_REGULATORY"/>
    <property type="match status" value="1"/>
</dbReference>
<organism evidence="7 8">
    <name type="scientific">Undibacterium umbellatum</name>
    <dbReference type="NCBI Taxonomy" id="2762300"/>
    <lineage>
        <taxon>Bacteria</taxon>
        <taxon>Pseudomonadati</taxon>
        <taxon>Pseudomonadota</taxon>
        <taxon>Betaproteobacteria</taxon>
        <taxon>Burkholderiales</taxon>
        <taxon>Oxalobacteraceae</taxon>
        <taxon>Undibacterium</taxon>
    </lineage>
</organism>
<gene>
    <name evidence="7" type="ORF">H8L47_08705</name>
</gene>
<dbReference type="Gene3D" id="3.30.70.270">
    <property type="match status" value="1"/>
</dbReference>
<dbReference type="CDD" id="cd01949">
    <property type="entry name" value="GGDEF"/>
    <property type="match status" value="1"/>
</dbReference>
<comment type="caution">
    <text evidence="7">The sequence shown here is derived from an EMBL/GenBank/DDBJ whole genome shotgun (WGS) entry which is preliminary data.</text>
</comment>
<dbReference type="Gene3D" id="3.30.450.20">
    <property type="entry name" value="PAS domain"/>
    <property type="match status" value="1"/>
</dbReference>
<dbReference type="InterPro" id="IPR043128">
    <property type="entry name" value="Rev_trsase/Diguanyl_cyclase"/>
</dbReference>
<dbReference type="CDD" id="cd00130">
    <property type="entry name" value="PAS"/>
    <property type="match status" value="1"/>
</dbReference>
<dbReference type="NCBIfam" id="TIGR00229">
    <property type="entry name" value="sensory_box"/>
    <property type="match status" value="1"/>
</dbReference>
<dbReference type="InterPro" id="IPR029787">
    <property type="entry name" value="Nucleotide_cyclase"/>
</dbReference>
<dbReference type="InterPro" id="IPR000160">
    <property type="entry name" value="GGDEF_dom"/>
</dbReference>
<evidence type="ECO:0000313" key="8">
    <source>
        <dbReference type="Proteomes" id="UP000646911"/>
    </source>
</evidence>
<dbReference type="SMART" id="SM00267">
    <property type="entry name" value="GGDEF"/>
    <property type="match status" value="1"/>
</dbReference>
<evidence type="ECO:0000256" key="2">
    <source>
        <dbReference type="ARBA" id="ARBA00034247"/>
    </source>
</evidence>
<protein>
    <recommendedName>
        <fullName evidence="1">diguanylate cyclase</fullName>
        <ecNumber evidence="1">2.7.7.65</ecNumber>
    </recommendedName>
</protein>
<reference evidence="7 8" key="1">
    <citation type="submission" date="2020-08" db="EMBL/GenBank/DDBJ databases">
        <title>Novel species isolated from subtropical streams in China.</title>
        <authorList>
            <person name="Lu H."/>
        </authorList>
    </citation>
    <scope>NUCLEOTIDE SEQUENCE [LARGE SCALE GENOMIC DNA]</scope>
    <source>
        <strain evidence="7 8">NL8W</strain>
    </source>
</reference>
<dbReference type="PROSITE" id="PS50112">
    <property type="entry name" value="PAS"/>
    <property type="match status" value="1"/>
</dbReference>
<dbReference type="PROSITE" id="PS50887">
    <property type="entry name" value="GGDEF"/>
    <property type="match status" value="1"/>
</dbReference>
<evidence type="ECO:0000259" key="5">
    <source>
        <dbReference type="PROSITE" id="PS50112"/>
    </source>
</evidence>
<dbReference type="Proteomes" id="UP000646911">
    <property type="component" value="Unassembled WGS sequence"/>
</dbReference>
<dbReference type="SUPFAM" id="SSF55785">
    <property type="entry name" value="PYP-like sensor domain (PAS domain)"/>
    <property type="match status" value="1"/>
</dbReference>
<proteinExistence type="predicted"/>
<dbReference type="SUPFAM" id="SSF55073">
    <property type="entry name" value="Nucleotide cyclase"/>
    <property type="match status" value="1"/>
</dbReference>
<evidence type="ECO:0000256" key="1">
    <source>
        <dbReference type="ARBA" id="ARBA00012528"/>
    </source>
</evidence>
<dbReference type="Pfam" id="PF00072">
    <property type="entry name" value="Response_reg"/>
    <property type="match status" value="1"/>
</dbReference>
<dbReference type="SMART" id="SM00091">
    <property type="entry name" value="PAS"/>
    <property type="match status" value="1"/>
</dbReference>
<comment type="catalytic activity">
    <reaction evidence="2">
        <text>2 GTP = 3',3'-c-di-GMP + 2 diphosphate</text>
        <dbReference type="Rhea" id="RHEA:24898"/>
        <dbReference type="ChEBI" id="CHEBI:33019"/>
        <dbReference type="ChEBI" id="CHEBI:37565"/>
        <dbReference type="ChEBI" id="CHEBI:58805"/>
        <dbReference type="EC" id="2.7.7.65"/>
    </reaction>
</comment>
<name>A0ABR6Z7U0_9BURK</name>
<keyword evidence="3" id="KW-0597">Phosphoprotein</keyword>
<dbReference type="SMART" id="SM00448">
    <property type="entry name" value="REC"/>
    <property type="match status" value="1"/>
</dbReference>
<dbReference type="CDD" id="cd19920">
    <property type="entry name" value="REC_PA4781-like"/>
    <property type="match status" value="1"/>
</dbReference>
<feature type="domain" description="GGDEF" evidence="6">
    <location>
        <begin position="303"/>
        <end position="440"/>
    </location>
</feature>
<evidence type="ECO:0000259" key="6">
    <source>
        <dbReference type="PROSITE" id="PS50887"/>
    </source>
</evidence>
<evidence type="ECO:0000313" key="7">
    <source>
        <dbReference type="EMBL" id="MBC3907644.1"/>
    </source>
</evidence>
<dbReference type="Pfam" id="PF00990">
    <property type="entry name" value="GGDEF"/>
    <property type="match status" value="1"/>
</dbReference>
<dbReference type="InterPro" id="IPR035965">
    <property type="entry name" value="PAS-like_dom_sf"/>
</dbReference>